<keyword evidence="1" id="KW-1133">Transmembrane helix</keyword>
<reference evidence="2 3" key="1">
    <citation type="submission" date="2018-01" db="EMBL/GenBank/DDBJ databases">
        <title>G. obscuriglobus.</title>
        <authorList>
            <person name="Franke J."/>
            <person name="Blomberg W."/>
            <person name="Selmecki A."/>
        </authorList>
    </citation>
    <scope>NUCLEOTIDE SEQUENCE [LARGE SCALE GENOMIC DNA]</scope>
    <source>
        <strain evidence="2 3">DSM 5831</strain>
    </source>
</reference>
<dbReference type="AlphaFoldDB" id="A0A2Z3HDG0"/>
<dbReference type="EMBL" id="CP025958">
    <property type="protein sequence ID" value="AWM41766.1"/>
    <property type="molecule type" value="Genomic_DNA"/>
</dbReference>
<accession>A0A2Z3HDG0</accession>
<sequence length="394" mass="40697">MNDPALAAALQLLAGAISGLPQAIIFANQQAERDTNDGGWLPIHDRPQPVIVVGPKPLPVSGVAGGAPPQPTPAGPADPAPSRLGSMFAPVLAKFAAVAGPMAVLGAALGSVTSGFGTLGKSVQLFAATVAPVLLPATVLLATAFTSAAAVLTNAIGPGLEGFLTTIIGLGIPVLVTFIGAVQTVASALADLAKWVEDNFGNRDRNGERITDPRATEGDRRWFGLGWDTVSDPERNTQAYFRLFDEELRKLTDADWKDPNAPWYTTRNVDRENEARRLADLRYAEGERGGAGADPSSPQAMVLSALRDVAKSFALSVGPKASISGLEGVGKSVQMAALNGDPIEQKMLRVQQSIATTLMRAVDALTAGGGVWLPGEGDFGARPGGGGAFEGGSF</sequence>
<gene>
    <name evidence="2" type="ORF">C1280_35400</name>
</gene>
<evidence type="ECO:0000313" key="3">
    <source>
        <dbReference type="Proteomes" id="UP000245802"/>
    </source>
</evidence>
<name>A0A2Z3HDG0_9BACT</name>
<evidence type="ECO:0000256" key="1">
    <source>
        <dbReference type="SAM" id="Phobius"/>
    </source>
</evidence>
<keyword evidence="1" id="KW-0472">Membrane</keyword>
<keyword evidence="1" id="KW-0812">Transmembrane</keyword>
<evidence type="ECO:0000313" key="2">
    <source>
        <dbReference type="EMBL" id="AWM41766.1"/>
    </source>
</evidence>
<keyword evidence="3" id="KW-1185">Reference proteome</keyword>
<feature type="transmembrane region" description="Helical" evidence="1">
    <location>
        <begin position="125"/>
        <end position="151"/>
    </location>
</feature>
<proteinExistence type="predicted"/>
<feature type="transmembrane region" description="Helical" evidence="1">
    <location>
        <begin position="163"/>
        <end position="182"/>
    </location>
</feature>
<protein>
    <submittedName>
        <fullName evidence="2">Uncharacterized protein</fullName>
    </submittedName>
</protein>
<dbReference type="KEGG" id="gog:C1280_35400"/>
<dbReference type="RefSeq" id="WP_010038331.1">
    <property type="nucleotide sequence ID" value="NZ_CP025958.1"/>
</dbReference>
<feature type="transmembrane region" description="Helical" evidence="1">
    <location>
        <begin position="91"/>
        <end position="113"/>
    </location>
</feature>
<organism evidence="2 3">
    <name type="scientific">Gemmata obscuriglobus</name>
    <dbReference type="NCBI Taxonomy" id="114"/>
    <lineage>
        <taxon>Bacteria</taxon>
        <taxon>Pseudomonadati</taxon>
        <taxon>Planctomycetota</taxon>
        <taxon>Planctomycetia</taxon>
        <taxon>Gemmatales</taxon>
        <taxon>Gemmataceae</taxon>
        <taxon>Gemmata</taxon>
    </lineage>
</organism>
<dbReference type="Proteomes" id="UP000245802">
    <property type="component" value="Chromosome"/>
</dbReference>